<dbReference type="EMBL" id="FPCH01000002">
    <property type="protein sequence ID" value="SFV32783.1"/>
    <property type="molecule type" value="Genomic_DNA"/>
</dbReference>
<organism evidence="1 2">
    <name type="scientific">Hyphomicrobium facile</name>
    <dbReference type="NCBI Taxonomy" id="51670"/>
    <lineage>
        <taxon>Bacteria</taxon>
        <taxon>Pseudomonadati</taxon>
        <taxon>Pseudomonadota</taxon>
        <taxon>Alphaproteobacteria</taxon>
        <taxon>Hyphomicrobiales</taxon>
        <taxon>Hyphomicrobiaceae</taxon>
        <taxon>Hyphomicrobium</taxon>
    </lineage>
</organism>
<dbReference type="PANTHER" id="PTHR39673">
    <property type="entry name" value="TUNGSTEN FORMYLMETHANOFURAN DEHYDROGENASE, SUBUNIT C (FWDC)"/>
    <property type="match status" value="1"/>
</dbReference>
<dbReference type="AlphaFoldDB" id="A0A1I7NDZ0"/>
<dbReference type="InterPro" id="IPR036485">
    <property type="entry name" value="Glu_synth_asu_C_sf"/>
</dbReference>
<reference evidence="2" key="1">
    <citation type="submission" date="2016-10" db="EMBL/GenBank/DDBJ databases">
        <authorList>
            <person name="Varghese N."/>
            <person name="Submissions S."/>
        </authorList>
    </citation>
    <scope>NUCLEOTIDE SEQUENCE [LARGE SCALE GENOMIC DNA]</scope>
    <source>
        <strain evidence="2">DSM 1565</strain>
    </source>
</reference>
<dbReference type="CDD" id="cd00504">
    <property type="entry name" value="GXGXG"/>
    <property type="match status" value="1"/>
</dbReference>
<gene>
    <name evidence="1" type="ORF">SAMN04488557_1724</name>
</gene>
<dbReference type="OrthoDB" id="287000at2"/>
<dbReference type="STRING" id="51670.SAMN04488557_1724"/>
<protein>
    <submittedName>
        <fullName evidence="1">Glutamate synthase domain-containing protein 3</fullName>
    </submittedName>
</protein>
<sequence>MPNVDLAETSVRELNAALHKLGKDTNETLWSIANPAGEHSIAVGVDAPITVNIGGNVGYFCGGMNKYANIVIDGSAGQGVGENMMSGRIHVKGDASQSAGATGRGGLLLVEGNASARCGISMKGIDIVVKGDIGHLSAFMGQNGRLVVFGEAGEALGDSIYEAHIYVRGPVASLGADCIEKEMRDEHKAELGELLKAAGEIHKVDVSEFRRYGSARKLYNFNIDNAGAY</sequence>
<dbReference type="Proteomes" id="UP000199423">
    <property type="component" value="Unassembled WGS sequence"/>
</dbReference>
<dbReference type="PIRSF" id="PIRSF006519">
    <property type="entry name" value="GOGAT_dom3"/>
    <property type="match status" value="1"/>
</dbReference>
<dbReference type="SUPFAM" id="SSF69336">
    <property type="entry name" value="Alpha subunit of glutamate synthase, C-terminal domain"/>
    <property type="match status" value="1"/>
</dbReference>
<keyword evidence="2" id="KW-1185">Reference proteome</keyword>
<proteinExistence type="predicted"/>
<accession>A0A1I7NDZ0</accession>
<evidence type="ECO:0000313" key="1">
    <source>
        <dbReference type="EMBL" id="SFV32783.1"/>
    </source>
</evidence>
<dbReference type="GO" id="GO:0016491">
    <property type="term" value="F:oxidoreductase activity"/>
    <property type="evidence" value="ECO:0007669"/>
    <property type="project" value="InterPro"/>
</dbReference>
<dbReference type="RefSeq" id="WP_092867063.1">
    <property type="nucleotide sequence ID" value="NZ_FPCH01000002.1"/>
</dbReference>
<dbReference type="InterPro" id="IPR012061">
    <property type="entry name" value="Glu_synth_lsu_3"/>
</dbReference>
<dbReference type="PANTHER" id="PTHR39673:SF5">
    <property type="entry name" value="TUNGSTEN-CONTAINING FORMYLMETHANOFURAN DEHYDROGENASE 2 SUBUNIT C"/>
    <property type="match status" value="1"/>
</dbReference>
<evidence type="ECO:0000313" key="2">
    <source>
        <dbReference type="Proteomes" id="UP000199423"/>
    </source>
</evidence>
<dbReference type="Gene3D" id="2.160.20.60">
    <property type="entry name" value="Glutamate synthase, alpha subunit, C-terminal domain"/>
    <property type="match status" value="1"/>
</dbReference>
<name>A0A1I7NDZ0_9HYPH</name>